<proteinExistence type="predicted"/>
<organism evidence="1 2">
    <name type="scientific">Ophiocordyceps sinensis (strain Co18 / CGMCC 3.14243)</name>
    <name type="common">Yarsagumba caterpillar fungus</name>
    <name type="synonym">Hirsutella sinensis</name>
    <dbReference type="NCBI Taxonomy" id="911162"/>
    <lineage>
        <taxon>Eukaryota</taxon>
        <taxon>Fungi</taxon>
        <taxon>Dikarya</taxon>
        <taxon>Ascomycota</taxon>
        <taxon>Pezizomycotina</taxon>
        <taxon>Sordariomycetes</taxon>
        <taxon>Hypocreomycetidae</taxon>
        <taxon>Hypocreales</taxon>
        <taxon>Ophiocordycipitaceae</taxon>
        <taxon>Ophiocordyceps</taxon>
    </lineage>
</organism>
<name>T4ZXA4_OPHSC</name>
<dbReference type="EMBL" id="KE656803">
    <property type="protein sequence ID" value="EQK97759.1"/>
    <property type="molecule type" value="Genomic_DNA"/>
</dbReference>
<sequence length="127" mass="14659">MPAVILSKSEHWPTWFSMFRRNAKRTEIWKYVDPDVVDNAPVLTAPTMVSCEDEIARLNSLAQDRHAEAIQSAQVGSVPPTELPQPPAVIEYLDDTQRQLYKFRREDYESAYEGYLLEKQSYAHLTT</sequence>
<dbReference type="HOGENOM" id="CLU_1971198_0_0_1"/>
<gene>
    <name evidence="1" type="ORF">OCS_06528</name>
</gene>
<reference evidence="1 2" key="1">
    <citation type="journal article" date="2013" name="Chin. Sci. Bull.">
        <title>Genome survey uncovers the secrets of sex and lifestyle in caterpillar fungus.</title>
        <authorList>
            <person name="Hu X."/>
            <person name="Zhang Y."/>
            <person name="Xiao G."/>
            <person name="Zheng P."/>
            <person name="Xia Y."/>
            <person name="Zhang X."/>
            <person name="St Leger R.J."/>
            <person name="Liu X."/>
            <person name="Wang C."/>
        </authorList>
    </citation>
    <scope>NUCLEOTIDE SEQUENCE [LARGE SCALE GENOMIC DNA]</scope>
    <source>
        <strain evidence="2">Co18 / CGMCC 3.14243</strain>
        <tissue evidence="1">Fruit-body</tissue>
    </source>
</reference>
<protein>
    <submittedName>
        <fullName evidence="1">Uncharacterized protein</fullName>
    </submittedName>
</protein>
<accession>T4ZXA4</accession>
<evidence type="ECO:0000313" key="2">
    <source>
        <dbReference type="Proteomes" id="UP000019374"/>
    </source>
</evidence>
<dbReference type="Proteomes" id="UP000019374">
    <property type="component" value="Unassembled WGS sequence"/>
</dbReference>
<dbReference type="AlphaFoldDB" id="T4ZXA4"/>
<evidence type="ECO:0000313" key="1">
    <source>
        <dbReference type="EMBL" id="EQK97759.1"/>
    </source>
</evidence>